<evidence type="ECO:0000256" key="2">
    <source>
        <dbReference type="SAM" id="SignalP"/>
    </source>
</evidence>
<dbReference type="Proteomes" id="UP001163882">
    <property type="component" value="Chromosome"/>
</dbReference>
<evidence type="ECO:0000313" key="3">
    <source>
        <dbReference type="EMBL" id="UYQ70718.1"/>
    </source>
</evidence>
<proteinExistence type="predicted"/>
<evidence type="ECO:0000256" key="1">
    <source>
        <dbReference type="SAM" id="MobiDB-lite"/>
    </source>
</evidence>
<dbReference type="RefSeq" id="WP_264224407.1">
    <property type="nucleotide sequence ID" value="NZ_CP107716.1"/>
</dbReference>
<feature type="compositionally biased region" description="Polar residues" evidence="1">
    <location>
        <begin position="73"/>
        <end position="84"/>
    </location>
</feature>
<dbReference type="EMBL" id="CP107716">
    <property type="protein sequence ID" value="UYQ70718.1"/>
    <property type="molecule type" value="Genomic_DNA"/>
</dbReference>
<gene>
    <name evidence="3" type="ORF">OF122_11625</name>
</gene>
<sequence>MNTNLILPIVLISALSLAACENRSEAPETPDPDAGSPEAFAEPIEESEAPADVMSPEEMQQRREEIEQEAQQTFESIMTDTQEAGDNLVEMGDDAMSALSEQMTSTADAIEVQIDTLVANAAEVRDENMTDEQKREIVANVRNAAEEAARALGQSASEVVAAGDTAEERTRQALGLEE</sequence>
<keyword evidence="4" id="KW-1185">Reference proteome</keyword>
<feature type="signal peptide" evidence="2">
    <location>
        <begin position="1"/>
        <end position="18"/>
    </location>
</feature>
<evidence type="ECO:0000313" key="4">
    <source>
        <dbReference type="Proteomes" id="UP001163882"/>
    </source>
</evidence>
<feature type="region of interest" description="Disordered" evidence="1">
    <location>
        <begin position="21"/>
        <end position="89"/>
    </location>
</feature>
<organism evidence="3 4">
    <name type="scientific">Pelagibacterium flavum</name>
    <dbReference type="NCBI Taxonomy" id="2984530"/>
    <lineage>
        <taxon>Bacteria</taxon>
        <taxon>Pseudomonadati</taxon>
        <taxon>Pseudomonadota</taxon>
        <taxon>Alphaproteobacteria</taxon>
        <taxon>Hyphomicrobiales</taxon>
        <taxon>Devosiaceae</taxon>
        <taxon>Pelagibacterium</taxon>
    </lineage>
</organism>
<feature type="region of interest" description="Disordered" evidence="1">
    <location>
        <begin position="154"/>
        <end position="178"/>
    </location>
</feature>
<reference evidence="3" key="1">
    <citation type="submission" date="2022-10" db="EMBL/GenBank/DDBJ databases">
        <title>YIM 151497 complete genome.</title>
        <authorList>
            <person name="Chen X."/>
        </authorList>
    </citation>
    <scope>NUCLEOTIDE SEQUENCE</scope>
    <source>
        <strain evidence="3">YIM 151497</strain>
    </source>
</reference>
<feature type="chain" id="PRO_5046604647" evidence="2">
    <location>
        <begin position="19"/>
        <end position="178"/>
    </location>
</feature>
<name>A0ABY6IJG9_9HYPH</name>
<protein>
    <submittedName>
        <fullName evidence="3">Uncharacterized protein</fullName>
    </submittedName>
</protein>
<accession>A0ABY6IJG9</accession>
<keyword evidence="2" id="KW-0732">Signal</keyword>